<feature type="coiled-coil region" evidence="1">
    <location>
        <begin position="801"/>
        <end position="828"/>
    </location>
</feature>
<dbReference type="InterPro" id="IPR011009">
    <property type="entry name" value="Kinase-like_dom_sf"/>
</dbReference>
<protein>
    <submittedName>
        <fullName evidence="4">Oidioi.mRNA.OKI2018_I69.XSR.g13658.t2.cds</fullName>
    </submittedName>
</protein>
<dbReference type="PANTHER" id="PTHR23060">
    <property type="entry name" value="TESTIS EXPRESSED GENE 14"/>
    <property type="match status" value="1"/>
</dbReference>
<evidence type="ECO:0000259" key="3">
    <source>
        <dbReference type="PROSITE" id="PS50011"/>
    </source>
</evidence>
<evidence type="ECO:0000256" key="1">
    <source>
        <dbReference type="SAM" id="Coils"/>
    </source>
</evidence>
<organism evidence="4 5">
    <name type="scientific">Oikopleura dioica</name>
    <name type="common">Tunicate</name>
    <dbReference type="NCBI Taxonomy" id="34765"/>
    <lineage>
        <taxon>Eukaryota</taxon>
        <taxon>Metazoa</taxon>
        <taxon>Chordata</taxon>
        <taxon>Tunicata</taxon>
        <taxon>Appendicularia</taxon>
        <taxon>Copelata</taxon>
        <taxon>Oikopleuridae</taxon>
        <taxon>Oikopleura</taxon>
    </lineage>
</organism>
<feature type="region of interest" description="Disordered" evidence="2">
    <location>
        <begin position="642"/>
        <end position="666"/>
    </location>
</feature>
<dbReference type="Gene3D" id="1.10.510.10">
    <property type="entry name" value="Transferase(Phosphotransferase) domain 1"/>
    <property type="match status" value="1"/>
</dbReference>
<feature type="compositionally biased region" description="Polar residues" evidence="2">
    <location>
        <begin position="642"/>
        <end position="651"/>
    </location>
</feature>
<dbReference type="EMBL" id="OU015569">
    <property type="protein sequence ID" value="CAG5094549.1"/>
    <property type="molecule type" value="Genomic_DNA"/>
</dbReference>
<feature type="region of interest" description="Disordered" evidence="2">
    <location>
        <begin position="755"/>
        <end position="776"/>
    </location>
</feature>
<evidence type="ECO:0000256" key="2">
    <source>
        <dbReference type="SAM" id="MobiDB-lite"/>
    </source>
</evidence>
<accession>A0ABN7SB88</accession>
<dbReference type="InterPro" id="IPR039339">
    <property type="entry name" value="Tex14"/>
</dbReference>
<name>A0ABN7SB88_OIKDI</name>
<keyword evidence="1" id="KW-0175">Coiled coil</keyword>
<proteinExistence type="predicted"/>
<evidence type="ECO:0000313" key="5">
    <source>
        <dbReference type="Proteomes" id="UP001158576"/>
    </source>
</evidence>
<dbReference type="SUPFAM" id="SSF48403">
    <property type="entry name" value="Ankyrin repeat"/>
    <property type="match status" value="1"/>
</dbReference>
<dbReference type="InterPro" id="IPR000719">
    <property type="entry name" value="Prot_kinase_dom"/>
</dbReference>
<dbReference type="Proteomes" id="UP001158576">
    <property type="component" value="Chromosome XSR"/>
</dbReference>
<dbReference type="SUPFAM" id="SSF56112">
    <property type="entry name" value="Protein kinase-like (PK-like)"/>
    <property type="match status" value="1"/>
</dbReference>
<gene>
    <name evidence="4" type="ORF">OKIOD_LOCUS5216</name>
</gene>
<dbReference type="Pfam" id="PF13637">
    <property type="entry name" value="Ank_4"/>
    <property type="match status" value="1"/>
</dbReference>
<dbReference type="SMART" id="SM00220">
    <property type="entry name" value="S_TKc"/>
    <property type="match status" value="1"/>
</dbReference>
<dbReference type="SMART" id="SM00248">
    <property type="entry name" value="ANK"/>
    <property type="match status" value="2"/>
</dbReference>
<feature type="compositionally biased region" description="Low complexity" evidence="2">
    <location>
        <begin position="652"/>
        <end position="661"/>
    </location>
</feature>
<dbReference type="InterPro" id="IPR036770">
    <property type="entry name" value="Ankyrin_rpt-contain_sf"/>
</dbReference>
<feature type="domain" description="Protein kinase" evidence="3">
    <location>
        <begin position="362"/>
        <end position="676"/>
    </location>
</feature>
<dbReference type="PROSITE" id="PS50011">
    <property type="entry name" value="PROTEIN_KINASE_DOM"/>
    <property type="match status" value="1"/>
</dbReference>
<reference evidence="4 5" key="1">
    <citation type="submission" date="2021-04" db="EMBL/GenBank/DDBJ databases">
        <authorList>
            <person name="Bliznina A."/>
        </authorList>
    </citation>
    <scope>NUCLEOTIDE SEQUENCE [LARGE SCALE GENOMIC DNA]</scope>
</reference>
<dbReference type="PANTHER" id="PTHR23060:SF3">
    <property type="entry name" value="TESTIS EXPRESSED 14, INTERCELLULAR BRIDGE FORMING FACTOR"/>
    <property type="match status" value="1"/>
</dbReference>
<dbReference type="Pfam" id="PF00069">
    <property type="entry name" value="Pkinase"/>
    <property type="match status" value="1"/>
</dbReference>
<sequence>MIAFGHSSVLRSPKFEQQRANTIRCPCLDQKEAQDYEMRRASNTYDPRVDIRNYPVSPEKYFYLLRKEGKLESSETFDLDLDSFEYNSRTTNKVTREQLFNAIDAYKGKDADVKVAVKEIQLILGENPDLIYEVDDDGDNALIHACKRQIHPRYRNFWIRKGPDIEVVNALLHYGADPNARNQEGKTALHYACMFEPRSSKVRDMYETITKINEEEKRLLTRVVRKLIKAGGDLRLHDKDNKLPFDYAKEIHQTRFRNEMVKFLSFQKEEFIRDIDMHVDPTRLNRVIPGLKKKNARKTLMGKPSFILDQPKLKFTGFGVVLEKTGGKMGGFGEACSIPYIHDSTLFDQKSEQKIRIRHLSLIMSRRVWRGTPVTYLSREEDLPDEKGDLKSFERSDKYDHLNAEIMKNSTIRHPNLLLMMALVHDQSSALIKGIVYERVELGTMKHLMKIGQEIEPFEWVPLMTQIADAVQFLHESNIIHQAIIPEAIMIMSSKVAKLGALCFSRPANDKSFNYESTRIPERLHRYIAPEVLRNDLPTRGVDAFSLCAVLFELMTGYAPWASTKNAKDRVSIEIPAEAPPTDLHTTVRIGLSLELRERKTRLIDIIYVLGNIKMMYHRLECESRNTGSYTGSYQTMKRAQNLTDSPNSKASRFSRGSRFSRPSKLSFTRRKSATLADVRPVGSLRYFEEVSSKRQPDYFVDMNANPTLEDLDYTQPFHLQYDTHTVSAPPTSRSKQSSIRMEQYLTEQLQHVSFNKEDISENAPTPERRQNTTPARGNIFADLQKEIDTAQNEPSEGYDLNGLRTQLEDAKRQIEEQEAQIKSMEETQDLYVTAREDLDVTPEWSTSHPFVRHESRPVPCAFDTTPTRKEEAKKAREAKEEAMFKVPEVPQVDANSLKKSASSTSNASSKGSFSAGLINHFERISAIALSKSETSLPTPRIKETEPREAKSSICHNYIDASIEEKIEILAAPSTSATDTAKLILNDTFNKAVPASCLEEAIDDNSFDSEVLLSGSDVSRARSYTASISSIASSPSETLPRAEESTFEPPTDQTLEWQYDDFVAEKLYGLDLNGKKVFGKGEHHVPVTEYIDDVDSEEAVVVNREEIDYMEPKLVEAKSKMRDANEIPRISVQTATPPFPTLRKTSGMDVRQLPKPNLGLSDLQEESLNVTQDLGKVPQTPSRLSFPQKLAKFRNAEASTSSEKCIFTAPRSKGDVTDSDKPTPLSVVTSTPSVDRFGKTAQLEEFDLNDSFEIEGDTALSLKEDQLNDESDSGEASEISFVAKRLSSPLREAEEIKQMISDSQTSLLAAEQKQRAAEGIEGRRAILSRCKQHETFSKSVDYEGFAGLESEEDGNMNETMTISKGGNKY</sequence>
<dbReference type="InterPro" id="IPR002110">
    <property type="entry name" value="Ankyrin_rpt"/>
</dbReference>
<keyword evidence="5" id="KW-1185">Reference proteome</keyword>
<evidence type="ECO:0000313" key="4">
    <source>
        <dbReference type="EMBL" id="CAG5094549.1"/>
    </source>
</evidence>
<dbReference type="Gene3D" id="1.25.40.20">
    <property type="entry name" value="Ankyrin repeat-containing domain"/>
    <property type="match status" value="1"/>
</dbReference>